<dbReference type="PRINTS" id="PR00119">
    <property type="entry name" value="CATATPASE"/>
</dbReference>
<keyword evidence="2 10" id="KW-0812">Transmembrane</keyword>
<dbReference type="SUPFAM" id="SSF56784">
    <property type="entry name" value="HAD-like"/>
    <property type="match status" value="1"/>
</dbReference>
<dbReference type="SMART" id="SM00831">
    <property type="entry name" value="Cation_ATPase_N"/>
    <property type="match status" value="1"/>
</dbReference>
<feature type="transmembrane region" description="Helical" evidence="10">
    <location>
        <begin position="109"/>
        <end position="126"/>
    </location>
</feature>
<evidence type="ECO:0000259" key="11">
    <source>
        <dbReference type="SMART" id="SM00831"/>
    </source>
</evidence>
<dbReference type="InterPro" id="IPR044492">
    <property type="entry name" value="P_typ_ATPase_HD_dom"/>
</dbReference>
<feature type="transmembrane region" description="Helical" evidence="10">
    <location>
        <begin position="271"/>
        <end position="292"/>
    </location>
</feature>
<dbReference type="InterPro" id="IPR004014">
    <property type="entry name" value="ATPase_P-typ_cation-transptr_N"/>
</dbReference>
<feature type="transmembrane region" description="Helical" evidence="10">
    <location>
        <begin position="865"/>
        <end position="886"/>
    </location>
</feature>
<name>A0ABR8UNI2_9MICC</name>
<organism evidence="12 13">
    <name type="scientific">Arthrobacter gallicola</name>
    <dbReference type="NCBI Taxonomy" id="2762225"/>
    <lineage>
        <taxon>Bacteria</taxon>
        <taxon>Bacillati</taxon>
        <taxon>Actinomycetota</taxon>
        <taxon>Actinomycetes</taxon>
        <taxon>Micrococcales</taxon>
        <taxon>Micrococcaceae</taxon>
        <taxon>Arthrobacter</taxon>
    </lineage>
</organism>
<feature type="transmembrane region" description="Helical" evidence="10">
    <location>
        <begin position="724"/>
        <end position="745"/>
    </location>
</feature>
<reference evidence="12 13" key="1">
    <citation type="submission" date="2020-08" db="EMBL/GenBank/DDBJ databases">
        <title>A Genomic Blueprint of the Chicken Gut Microbiome.</title>
        <authorList>
            <person name="Gilroy R."/>
            <person name="Ravi A."/>
            <person name="Getino M."/>
            <person name="Pursley I."/>
            <person name="Horton D.L."/>
            <person name="Alikhan N.-F."/>
            <person name="Baker D."/>
            <person name="Gharbi K."/>
            <person name="Hall N."/>
            <person name="Watson M."/>
            <person name="Adriaenssens E.M."/>
            <person name="Foster-Nyarko E."/>
            <person name="Jarju S."/>
            <person name="Secka A."/>
            <person name="Antonio M."/>
            <person name="Oren A."/>
            <person name="Chaudhuri R."/>
            <person name="La Ragione R.M."/>
            <person name="Hildebrand F."/>
            <person name="Pallen M.J."/>
        </authorList>
    </citation>
    <scope>NUCLEOTIDE SEQUENCE [LARGE SCALE GENOMIC DNA]</scope>
    <source>
        <strain evidence="12 13">Sa2CUA1</strain>
    </source>
</reference>
<evidence type="ECO:0000256" key="5">
    <source>
        <dbReference type="ARBA" id="ARBA00022967"/>
    </source>
</evidence>
<evidence type="ECO:0000313" key="12">
    <source>
        <dbReference type="EMBL" id="MBD7994115.1"/>
    </source>
</evidence>
<dbReference type="PROSITE" id="PS00154">
    <property type="entry name" value="ATPASE_E1_E2"/>
    <property type="match status" value="1"/>
</dbReference>
<comment type="catalytic activity">
    <reaction evidence="8">
        <text>ATP + H2O = ADP + phosphate + H(+)</text>
        <dbReference type="Rhea" id="RHEA:13065"/>
        <dbReference type="ChEBI" id="CHEBI:15377"/>
        <dbReference type="ChEBI" id="CHEBI:15378"/>
        <dbReference type="ChEBI" id="CHEBI:30616"/>
        <dbReference type="ChEBI" id="CHEBI:43474"/>
        <dbReference type="ChEBI" id="CHEBI:456216"/>
    </reaction>
</comment>
<feature type="compositionally biased region" description="Polar residues" evidence="9">
    <location>
        <begin position="17"/>
        <end position="26"/>
    </location>
</feature>
<keyword evidence="6 10" id="KW-1133">Transmembrane helix</keyword>
<evidence type="ECO:0000256" key="1">
    <source>
        <dbReference type="ARBA" id="ARBA00004651"/>
    </source>
</evidence>
<feature type="transmembrane region" description="Helical" evidence="10">
    <location>
        <begin position="751"/>
        <end position="771"/>
    </location>
</feature>
<keyword evidence="5" id="KW-1278">Translocase</keyword>
<gene>
    <name evidence="12" type="ORF">H9639_02220</name>
</gene>
<evidence type="ECO:0000256" key="4">
    <source>
        <dbReference type="ARBA" id="ARBA00022840"/>
    </source>
</evidence>
<dbReference type="InterPro" id="IPR018303">
    <property type="entry name" value="ATPase_P-typ_P_site"/>
</dbReference>
<feature type="domain" description="Cation-transporting P-type ATPase N-terminal" evidence="11">
    <location>
        <begin position="31"/>
        <end position="105"/>
    </location>
</feature>
<dbReference type="InterPro" id="IPR006068">
    <property type="entry name" value="ATPase_P-typ_cation-transptr_C"/>
</dbReference>
<dbReference type="Gene3D" id="1.20.1110.10">
    <property type="entry name" value="Calcium-transporting ATPase, transmembrane domain"/>
    <property type="match status" value="1"/>
</dbReference>
<dbReference type="Pfam" id="PF00689">
    <property type="entry name" value="Cation_ATPase_C"/>
    <property type="match status" value="1"/>
</dbReference>
<dbReference type="SFLD" id="SFLDS00003">
    <property type="entry name" value="Haloacid_Dehalogenase"/>
    <property type="match status" value="1"/>
</dbReference>
<feature type="compositionally biased region" description="Polar residues" evidence="9">
    <location>
        <begin position="45"/>
        <end position="56"/>
    </location>
</feature>
<feature type="transmembrane region" description="Helical" evidence="10">
    <location>
        <begin position="825"/>
        <end position="845"/>
    </location>
</feature>
<dbReference type="SUPFAM" id="SSF81660">
    <property type="entry name" value="Metal cation-transporting ATPase, ATP-binding domain N"/>
    <property type="match status" value="1"/>
</dbReference>
<dbReference type="SFLD" id="SFLDF00027">
    <property type="entry name" value="p-type_atpase"/>
    <property type="match status" value="1"/>
</dbReference>
<dbReference type="SFLD" id="SFLDG00002">
    <property type="entry name" value="C1.7:_P-type_atpase_like"/>
    <property type="match status" value="1"/>
</dbReference>
<comment type="caution">
    <text evidence="12">The sequence shown here is derived from an EMBL/GenBank/DDBJ whole genome shotgun (WGS) entry which is preliminary data.</text>
</comment>
<dbReference type="InterPro" id="IPR023299">
    <property type="entry name" value="ATPase_P-typ_cyto_dom_N"/>
</dbReference>
<dbReference type="Gene3D" id="3.40.1110.10">
    <property type="entry name" value="Calcium-transporting ATPase, cytoplasmic domain N"/>
    <property type="match status" value="1"/>
</dbReference>
<dbReference type="RefSeq" id="WP_191806496.1">
    <property type="nucleotide sequence ID" value="NZ_JACSQD010000001.1"/>
</dbReference>
<dbReference type="Proteomes" id="UP000609874">
    <property type="component" value="Unassembled WGS sequence"/>
</dbReference>
<dbReference type="Gene3D" id="3.40.50.1000">
    <property type="entry name" value="HAD superfamily/HAD-like"/>
    <property type="match status" value="1"/>
</dbReference>
<dbReference type="InterPro" id="IPR023214">
    <property type="entry name" value="HAD_sf"/>
</dbReference>
<feature type="region of interest" description="Disordered" evidence="9">
    <location>
        <begin position="1"/>
        <end position="59"/>
    </location>
</feature>
<dbReference type="InterPro" id="IPR023298">
    <property type="entry name" value="ATPase_P-typ_TM_dom_sf"/>
</dbReference>
<dbReference type="InterPro" id="IPR059000">
    <property type="entry name" value="ATPase_P-type_domA"/>
</dbReference>
<evidence type="ECO:0000256" key="7">
    <source>
        <dbReference type="ARBA" id="ARBA00023136"/>
    </source>
</evidence>
<evidence type="ECO:0000256" key="2">
    <source>
        <dbReference type="ARBA" id="ARBA00022692"/>
    </source>
</evidence>
<evidence type="ECO:0000256" key="10">
    <source>
        <dbReference type="SAM" id="Phobius"/>
    </source>
</evidence>
<dbReference type="PRINTS" id="PR00120">
    <property type="entry name" value="HATPASE"/>
</dbReference>
<dbReference type="SUPFAM" id="SSF81665">
    <property type="entry name" value="Calcium ATPase, transmembrane domain M"/>
    <property type="match status" value="1"/>
</dbReference>
<dbReference type="Pfam" id="PF13246">
    <property type="entry name" value="Cation_ATPase"/>
    <property type="match status" value="1"/>
</dbReference>
<dbReference type="Pfam" id="PF00122">
    <property type="entry name" value="E1-E2_ATPase"/>
    <property type="match status" value="1"/>
</dbReference>
<sequence length="935" mass="97669">MQHGSNPDSGRSGADAPSSTSPSVAQAQLPPPWTVSGPAAAKALETSTETGLSEQQAAERLSRYGPNQLAGAPAVPAWRKILALLSDRLILVLLAAAVLSAVVSRDLETPIVILAVVILNTILNYVQERRAENSLEALRRTDVGTARVRRGGSAARVPRTDLVPGDIVLLEAGDSVPADGRLLEAVRLQAAEAALTGESQPVNKDAAAVQAEDVPVADRRGMLYMGTDISRGRAVLVVTSTGMDTQMGRIAHLLGSTADEKTTLQRSIDQLAALLTWIALGVVALVFVLGLLRGEDLDTLLLTSVSLAVATIPEGLTAVVAFTLAMGASRLAARGAIIKQLSAVETLGGTSQICTDKTGTLTLNEMTARQIISASGRQFRVTGTGYGIDGRILSPDGLPVPALTEAYLVMVLCNDAAVTDGVLTGDPTEGALVVLAEKGGLDPAGARSEHPRAAEIPFDSDYKYMATFNDNIHNPGAVYCNVKGAPGVVLDLCSSMSGPEGVQPITARDRERLQAGVTALADQGLRTLAVAGRPLNAPLPDTPAGLKDAARDLVLFAVVGIMDPPRAEAREAIATAHAAGIRVHMITGDHLVTASAIAKDLGISGNAVAGAELDRFTEQELRERVAGYGVLARVSPEHKLRVVEALQANGDVVAMTGDGVNDAPALKRADIGIAMGITGTDVSKGAARMILTDDNFATIVAAVEEGRGIYANILKFVRFQLTTAWGFVLIFLAAATFGFAGGAPFTAIQILWVNIIMDGPPALALGVDATDPKVMQQPPRKPREPLLTGRRLASLMVSGLVMAAGTCAVLLSAPELFPGSAAASSNFATTMAFTTFVFFQVFNLLNVRSETSSLFSLQTFTNRTIWLALGAVVVLQILVVQVGVFGTLFDTVPLTADQWLLCIGVAAVIVVVSELSKAAGALRRRRATRVRAGNP</sequence>
<dbReference type="Pfam" id="PF00690">
    <property type="entry name" value="Cation_ATPase_N"/>
    <property type="match status" value="1"/>
</dbReference>
<keyword evidence="13" id="KW-1185">Reference proteome</keyword>
<evidence type="ECO:0000313" key="13">
    <source>
        <dbReference type="Proteomes" id="UP000609874"/>
    </source>
</evidence>
<evidence type="ECO:0000256" key="3">
    <source>
        <dbReference type="ARBA" id="ARBA00022741"/>
    </source>
</evidence>
<keyword evidence="7 10" id="KW-0472">Membrane</keyword>
<feature type="transmembrane region" description="Helical" evidence="10">
    <location>
        <begin position="898"/>
        <end position="916"/>
    </location>
</feature>
<dbReference type="InterPro" id="IPR036412">
    <property type="entry name" value="HAD-like_sf"/>
</dbReference>
<dbReference type="EMBL" id="JACSQD010000001">
    <property type="protein sequence ID" value="MBD7994115.1"/>
    <property type="molecule type" value="Genomic_DNA"/>
</dbReference>
<dbReference type="SUPFAM" id="SSF81653">
    <property type="entry name" value="Calcium ATPase, transduction domain A"/>
    <property type="match status" value="1"/>
</dbReference>
<feature type="transmembrane region" description="Helical" evidence="10">
    <location>
        <begin position="81"/>
        <end position="103"/>
    </location>
</feature>
<dbReference type="InterPro" id="IPR008250">
    <property type="entry name" value="ATPase_P-typ_transduc_dom_A_sf"/>
</dbReference>
<evidence type="ECO:0000256" key="6">
    <source>
        <dbReference type="ARBA" id="ARBA00022989"/>
    </source>
</evidence>
<evidence type="ECO:0000256" key="9">
    <source>
        <dbReference type="SAM" id="MobiDB-lite"/>
    </source>
</evidence>
<keyword evidence="4" id="KW-0067">ATP-binding</keyword>
<comment type="subcellular location">
    <subcellularLocation>
        <location evidence="1">Cell membrane</location>
        <topology evidence="1">Multi-pass membrane protein</topology>
    </subcellularLocation>
</comment>
<dbReference type="Gene3D" id="2.70.150.10">
    <property type="entry name" value="Calcium-transporting ATPase, cytoplasmic transduction domain A"/>
    <property type="match status" value="1"/>
</dbReference>
<feature type="transmembrane region" description="Helical" evidence="10">
    <location>
        <begin position="792"/>
        <end position="813"/>
    </location>
</feature>
<dbReference type="InterPro" id="IPR001757">
    <property type="entry name" value="P_typ_ATPase"/>
</dbReference>
<dbReference type="NCBIfam" id="TIGR01494">
    <property type="entry name" value="ATPase_P-type"/>
    <property type="match status" value="2"/>
</dbReference>
<protein>
    <submittedName>
        <fullName evidence="12">Cation-translocating P-type ATPase</fullName>
    </submittedName>
</protein>
<keyword evidence="3" id="KW-0547">Nucleotide-binding</keyword>
<feature type="transmembrane region" description="Helical" evidence="10">
    <location>
        <begin position="304"/>
        <end position="325"/>
    </location>
</feature>
<evidence type="ECO:0000256" key="8">
    <source>
        <dbReference type="ARBA" id="ARBA00049360"/>
    </source>
</evidence>
<dbReference type="PANTHER" id="PTHR42861">
    <property type="entry name" value="CALCIUM-TRANSPORTING ATPASE"/>
    <property type="match status" value="1"/>
</dbReference>
<accession>A0ABR8UNI2</accession>
<proteinExistence type="predicted"/>